<accession>A0ABY7JNL4</accession>
<protein>
    <submittedName>
        <fullName evidence="1">Uncharacterized protein</fullName>
    </submittedName>
</protein>
<name>A0ABY7JNL4_9FIRM</name>
<sequence>MRKIINGVIFDTDKMELIIQDKNRRGYITSLYRGKKRYAIKEPEVYGGHILRELQEDQFKKILADFSINKYLELYPDTEEA</sequence>
<gene>
    <name evidence="1" type="ORF">O0R46_09290</name>
</gene>
<dbReference type="RefSeq" id="WP_269311461.1">
    <property type="nucleotide sequence ID" value="NZ_CP114052.1"/>
</dbReference>
<organism evidence="1 2">
    <name type="scientific">Peptostreptococcus equinus</name>
    <dbReference type="NCBI Taxonomy" id="3003601"/>
    <lineage>
        <taxon>Bacteria</taxon>
        <taxon>Bacillati</taxon>
        <taxon>Bacillota</taxon>
        <taxon>Clostridia</taxon>
        <taxon>Peptostreptococcales</taxon>
        <taxon>Peptostreptococcaceae</taxon>
        <taxon>Peptostreptococcus</taxon>
    </lineage>
</organism>
<keyword evidence="2" id="KW-1185">Reference proteome</keyword>
<evidence type="ECO:0000313" key="1">
    <source>
        <dbReference type="EMBL" id="WAW14764.1"/>
    </source>
</evidence>
<reference evidence="1" key="1">
    <citation type="submission" date="2022-12" db="EMBL/GenBank/DDBJ databases">
        <title>Peptostreptococcus.</title>
        <authorList>
            <person name="Lee S.H."/>
        </authorList>
    </citation>
    <scope>NUCLEOTIDE SEQUENCE</scope>
    <source>
        <strain evidence="1">CBA3647</strain>
    </source>
</reference>
<proteinExistence type="predicted"/>
<dbReference type="Proteomes" id="UP001164187">
    <property type="component" value="Chromosome"/>
</dbReference>
<dbReference type="EMBL" id="CP114052">
    <property type="protein sequence ID" value="WAW14764.1"/>
    <property type="molecule type" value="Genomic_DNA"/>
</dbReference>
<evidence type="ECO:0000313" key="2">
    <source>
        <dbReference type="Proteomes" id="UP001164187"/>
    </source>
</evidence>